<geneLocation type="plasmid" evidence="2">
    <name>unnamed1</name>
</geneLocation>
<dbReference type="AlphaFoldDB" id="A0AB39R532"/>
<organism evidence="2">
    <name type="scientific">Streptomyces sp. R39</name>
    <dbReference type="NCBI Taxonomy" id="3238631"/>
    <lineage>
        <taxon>Bacteria</taxon>
        <taxon>Bacillati</taxon>
        <taxon>Actinomycetota</taxon>
        <taxon>Actinomycetes</taxon>
        <taxon>Kitasatosporales</taxon>
        <taxon>Streptomycetaceae</taxon>
        <taxon>Streptomyces</taxon>
    </lineage>
</organism>
<dbReference type="EMBL" id="CP163442">
    <property type="protein sequence ID" value="XDQ49979.1"/>
    <property type="molecule type" value="Genomic_DNA"/>
</dbReference>
<sequence length="334" mass="35854">MSRASVACELAEHGTERHAGLLRPLARPEGGAVWATWTTPAEIVCLALNDCGKRGQSQESSCGLFLEHPGSCSYEQEDALKEDTTRAARIDAALAVLGGADQHDARIVQTAAHDAALLTWDELRASRIWPQLPACDHAAVYRLLAHADSVHATRASIASAARDLAGDVLQITHLWAPDAPQQLPHGDAAADLLSALARIPAGWQSWALGSQRKSRHLSRIPLNEAVEVATRHGSEGPAPRSESGWEAQRDRKEVERLGPIIRERLRGLPHGWQVDTVRRIALGADALGAVAGAARSMNVIRRYGLYLAWNTAGPSVQTGRSSAPSSRRRTPGAS</sequence>
<name>A0AB39R532_9ACTN</name>
<keyword evidence="2" id="KW-0614">Plasmid</keyword>
<accession>A0AB39R532</accession>
<protein>
    <submittedName>
        <fullName evidence="2">Uncharacterized protein</fullName>
    </submittedName>
</protein>
<dbReference type="RefSeq" id="WP_369228502.1">
    <property type="nucleotide sequence ID" value="NZ_CP163442.1"/>
</dbReference>
<reference evidence="2" key="1">
    <citation type="submission" date="2024-07" db="EMBL/GenBank/DDBJ databases">
        <authorList>
            <person name="Yu S.T."/>
        </authorList>
    </citation>
    <scope>NUCLEOTIDE SEQUENCE</scope>
    <source>
        <strain evidence="2">R39</strain>
        <plasmid evidence="2">unnamed1</plasmid>
    </source>
</reference>
<evidence type="ECO:0000313" key="2">
    <source>
        <dbReference type="EMBL" id="XDQ49979.1"/>
    </source>
</evidence>
<feature type="region of interest" description="Disordered" evidence="1">
    <location>
        <begin position="314"/>
        <end position="334"/>
    </location>
</feature>
<gene>
    <name evidence="2" type="ORF">AB5J52_48535</name>
</gene>
<feature type="region of interest" description="Disordered" evidence="1">
    <location>
        <begin position="228"/>
        <end position="251"/>
    </location>
</feature>
<proteinExistence type="predicted"/>
<evidence type="ECO:0000256" key="1">
    <source>
        <dbReference type="SAM" id="MobiDB-lite"/>
    </source>
</evidence>